<gene>
    <name evidence="2" type="ORF">L485_00040</name>
</gene>
<comment type="caution">
    <text evidence="2">The sequence shown here is derived from an EMBL/GenBank/DDBJ whole genome shotgun (WGS) entry which is preliminary data.</text>
</comment>
<name>T0H4R2_9SPHN</name>
<sequence length="39" mass="4482">MGYWPDQDQRSRSEGFSVAYSADPMSDPRYRLASRDIVA</sequence>
<organism evidence="2 3">
    <name type="scientific">Sphingobium baderi LL03</name>
    <dbReference type="NCBI Taxonomy" id="1114964"/>
    <lineage>
        <taxon>Bacteria</taxon>
        <taxon>Pseudomonadati</taxon>
        <taxon>Pseudomonadota</taxon>
        <taxon>Alphaproteobacteria</taxon>
        <taxon>Sphingomonadales</taxon>
        <taxon>Sphingomonadaceae</taxon>
        <taxon>Sphingobium</taxon>
    </lineage>
</organism>
<proteinExistence type="predicted"/>
<evidence type="ECO:0000256" key="1">
    <source>
        <dbReference type="SAM" id="MobiDB-lite"/>
    </source>
</evidence>
<dbReference type="Proteomes" id="UP000015524">
    <property type="component" value="Unassembled WGS sequence"/>
</dbReference>
<feature type="region of interest" description="Disordered" evidence="1">
    <location>
        <begin position="1"/>
        <end position="25"/>
    </location>
</feature>
<reference evidence="2 3" key="1">
    <citation type="journal article" date="2013" name="Genome Announc.">
        <title>Draft Genome Sequence of a Hexachlorocyclohexane-Degrading Bacterium, Sphingobium baderi Strain LL03T.</title>
        <authorList>
            <person name="Kaur J."/>
            <person name="Verma H."/>
            <person name="Tripathi C."/>
            <person name="Khurana J.P."/>
            <person name="Lal R."/>
        </authorList>
    </citation>
    <scope>NUCLEOTIDE SEQUENCE [LARGE SCALE GENOMIC DNA]</scope>
    <source>
        <strain evidence="2 3">LL03</strain>
    </source>
</reference>
<dbReference type="AlphaFoldDB" id="T0H4R2"/>
<accession>T0H4R2</accession>
<keyword evidence="3" id="KW-1185">Reference proteome</keyword>
<evidence type="ECO:0000313" key="3">
    <source>
        <dbReference type="Proteomes" id="UP000015524"/>
    </source>
</evidence>
<protein>
    <submittedName>
        <fullName evidence="2">Uncharacterized protein</fullName>
    </submittedName>
</protein>
<dbReference type="EMBL" id="ATIB01000001">
    <property type="protein sequence ID" value="EQB07093.1"/>
    <property type="molecule type" value="Genomic_DNA"/>
</dbReference>
<evidence type="ECO:0000313" key="2">
    <source>
        <dbReference type="EMBL" id="EQB07093.1"/>
    </source>
</evidence>